<reference evidence="8 9" key="1">
    <citation type="submission" date="2019-04" db="EMBL/GenBank/DDBJ databases">
        <title>Microbes associate with the intestines of laboratory mice.</title>
        <authorList>
            <person name="Navarre W."/>
            <person name="Wong E."/>
            <person name="Huang K.C."/>
            <person name="Tropini C."/>
            <person name="Ng K."/>
            <person name="Yu B."/>
        </authorList>
    </citation>
    <scope>NUCLEOTIDE SEQUENCE [LARGE SCALE GENOMIC DNA]</scope>
    <source>
        <strain evidence="8 9">NM83_B4-11</strain>
    </source>
</reference>
<comment type="subcellular location">
    <subcellularLocation>
        <location evidence="1">Cell membrane</location>
        <topology evidence="1">Multi-pass membrane protein</topology>
    </subcellularLocation>
</comment>
<evidence type="ECO:0000256" key="1">
    <source>
        <dbReference type="ARBA" id="ARBA00004651"/>
    </source>
</evidence>
<keyword evidence="5 6" id="KW-0472">Membrane</keyword>
<evidence type="ECO:0000256" key="3">
    <source>
        <dbReference type="ARBA" id="ARBA00022692"/>
    </source>
</evidence>
<sequence>MSAPLPVANVDRGAPIHIGEFIAMTASLMAMAALGIDTMLPALPDIGNALGVTDVTDRQYVITIFGVGFGVAQLLHGPLTDRFGRRRLLLVVLALYAATNILAALAQSFPLLLVARFLGGSCVAGCRVATVAMVRDCFSGRSMARIMSLAFMVFMAVPVAAPALGAGILLFGDWRTIFWIIAGAALLLAGWIAIRLPETQHPEDRRPIEPGPILAGWRIALTDRLSLGYSLAAAALTGALYGYLGTIEPIMAETFGSPQLLIVVFATTAATMAVANLANSRLVMRLGMRRLGHGAVAALVVISLAHLALVLSGRETLWTFGIAQALTLACFALSTSNFSSLAMERMGHIAGTASSVQGFLAITIGSGLGMVVGQSFDGTTAPLTIAFLLAGLAALLAAGLTERGRLFHPA</sequence>
<evidence type="ECO:0000256" key="6">
    <source>
        <dbReference type="SAM" id="Phobius"/>
    </source>
</evidence>
<dbReference type="PANTHER" id="PTHR43124">
    <property type="entry name" value="PURINE EFFLUX PUMP PBUE"/>
    <property type="match status" value="1"/>
</dbReference>
<keyword evidence="2" id="KW-1003">Cell membrane</keyword>
<evidence type="ECO:0000313" key="8">
    <source>
        <dbReference type="EMBL" id="THG41500.1"/>
    </source>
</evidence>
<dbReference type="Pfam" id="PF07690">
    <property type="entry name" value="MFS_1"/>
    <property type="match status" value="1"/>
</dbReference>
<proteinExistence type="predicted"/>
<feature type="transmembrane region" description="Helical" evidence="6">
    <location>
        <begin position="227"/>
        <end position="247"/>
    </location>
</feature>
<gene>
    <name evidence="8" type="ORF">E5988_02990</name>
</gene>
<feature type="transmembrane region" description="Helical" evidence="6">
    <location>
        <begin position="356"/>
        <end position="376"/>
    </location>
</feature>
<feature type="transmembrane region" description="Helical" evidence="6">
    <location>
        <begin position="291"/>
        <end position="311"/>
    </location>
</feature>
<evidence type="ECO:0000256" key="4">
    <source>
        <dbReference type="ARBA" id="ARBA00022989"/>
    </source>
</evidence>
<feature type="transmembrane region" description="Helical" evidence="6">
    <location>
        <begin position="60"/>
        <end position="76"/>
    </location>
</feature>
<evidence type="ECO:0000256" key="5">
    <source>
        <dbReference type="ARBA" id="ARBA00023136"/>
    </source>
</evidence>
<name>A0ABY2QK68_9SPHN</name>
<dbReference type="PROSITE" id="PS50850">
    <property type="entry name" value="MFS"/>
    <property type="match status" value="1"/>
</dbReference>
<dbReference type="InterPro" id="IPR011701">
    <property type="entry name" value="MFS"/>
</dbReference>
<feature type="transmembrane region" description="Helical" evidence="6">
    <location>
        <begin position="113"/>
        <end position="134"/>
    </location>
</feature>
<evidence type="ECO:0000256" key="2">
    <source>
        <dbReference type="ARBA" id="ARBA00022475"/>
    </source>
</evidence>
<feature type="transmembrane region" description="Helical" evidence="6">
    <location>
        <begin position="88"/>
        <end position="107"/>
    </location>
</feature>
<evidence type="ECO:0000313" key="9">
    <source>
        <dbReference type="Proteomes" id="UP000308038"/>
    </source>
</evidence>
<dbReference type="EMBL" id="SSTI01000002">
    <property type="protein sequence ID" value="THG41500.1"/>
    <property type="molecule type" value="Genomic_DNA"/>
</dbReference>
<protein>
    <submittedName>
        <fullName evidence="8">Multidrug effflux MFS transporter</fullName>
    </submittedName>
</protein>
<accession>A0ABY2QK68</accession>
<dbReference type="SUPFAM" id="SSF103473">
    <property type="entry name" value="MFS general substrate transporter"/>
    <property type="match status" value="1"/>
</dbReference>
<dbReference type="PANTHER" id="PTHR43124:SF3">
    <property type="entry name" value="CHLORAMPHENICOL EFFLUX PUMP RV0191"/>
    <property type="match status" value="1"/>
</dbReference>
<keyword evidence="4 6" id="KW-1133">Transmembrane helix</keyword>
<feature type="transmembrane region" description="Helical" evidence="6">
    <location>
        <begin position="21"/>
        <end position="40"/>
    </location>
</feature>
<feature type="transmembrane region" description="Helical" evidence="6">
    <location>
        <begin position="317"/>
        <end position="335"/>
    </location>
</feature>
<feature type="transmembrane region" description="Helical" evidence="6">
    <location>
        <begin position="259"/>
        <end position="279"/>
    </location>
</feature>
<organism evidence="8 9">
    <name type="scientific">Sphingomonas olei</name>
    <dbReference type="NCBI Taxonomy" id="1886787"/>
    <lineage>
        <taxon>Bacteria</taxon>
        <taxon>Pseudomonadati</taxon>
        <taxon>Pseudomonadota</taxon>
        <taxon>Alphaproteobacteria</taxon>
        <taxon>Sphingomonadales</taxon>
        <taxon>Sphingomonadaceae</taxon>
        <taxon>Sphingomonas</taxon>
    </lineage>
</organism>
<dbReference type="Proteomes" id="UP000308038">
    <property type="component" value="Unassembled WGS sequence"/>
</dbReference>
<feature type="domain" description="Major facilitator superfamily (MFS) profile" evidence="7">
    <location>
        <begin position="21"/>
        <end position="405"/>
    </location>
</feature>
<keyword evidence="3 6" id="KW-0812">Transmembrane</keyword>
<dbReference type="Gene3D" id="1.20.1720.10">
    <property type="entry name" value="Multidrug resistance protein D"/>
    <property type="match status" value="1"/>
</dbReference>
<feature type="transmembrane region" description="Helical" evidence="6">
    <location>
        <begin position="177"/>
        <end position="196"/>
    </location>
</feature>
<keyword evidence="9" id="KW-1185">Reference proteome</keyword>
<feature type="transmembrane region" description="Helical" evidence="6">
    <location>
        <begin position="146"/>
        <end position="171"/>
    </location>
</feature>
<dbReference type="CDD" id="cd17320">
    <property type="entry name" value="MFS_MdfA_MDR_like"/>
    <property type="match status" value="1"/>
</dbReference>
<evidence type="ECO:0000259" key="7">
    <source>
        <dbReference type="PROSITE" id="PS50850"/>
    </source>
</evidence>
<dbReference type="InterPro" id="IPR050189">
    <property type="entry name" value="MFS_Efflux_Transporters"/>
</dbReference>
<feature type="transmembrane region" description="Helical" evidence="6">
    <location>
        <begin position="382"/>
        <end position="401"/>
    </location>
</feature>
<comment type="caution">
    <text evidence="8">The sequence shown here is derived from an EMBL/GenBank/DDBJ whole genome shotgun (WGS) entry which is preliminary data.</text>
</comment>
<dbReference type="RefSeq" id="WP_136450694.1">
    <property type="nucleotide sequence ID" value="NZ_SSTI01000002.1"/>
</dbReference>
<dbReference type="InterPro" id="IPR020846">
    <property type="entry name" value="MFS_dom"/>
</dbReference>
<dbReference type="InterPro" id="IPR036259">
    <property type="entry name" value="MFS_trans_sf"/>
</dbReference>